<dbReference type="EnsemblPlants" id="LPERR10G13720.1">
    <property type="protein sequence ID" value="LPERR10G13720.1"/>
    <property type="gene ID" value="LPERR10G13720"/>
</dbReference>
<dbReference type="Proteomes" id="UP000032180">
    <property type="component" value="Chromosome 10"/>
</dbReference>
<sequence length="902" mass="102637">MGRRSHKRSTEQEENNVGCVWGLMRMLYFRRDPKFLLDSKQVSRRHTFRDIADGKHSTKKSGDVDETDEDDNKEECTSQKRTVKKLMEDELGKVNILKKIPTNEVQRGLPDLGYVSLDGGSEHTNKPDVALNQHTDIFAPYLSGSMYSQGSKSLNHPEEYDLESDLANFLGEIYKCHGECPHDDCKSKSELCPSLKSLIHNKLNDLNNPHSDLGYEQSQESKVEGLLGDNSLSNNRAAQFKEFKDALEILSSNKELFLKLLQKPNAHILDNIQKHQNSRLTTKLEPNKSLGRLSIIEETRDSNHELTTKAQGKETKHMFFWRKDKSDRKHKPERTSRPQPVSKIVILKPNQGGRIDETETTSSRYLHQQPCASPAPEFSGRESSKFSIKKVRRRFKIVTGESKRERNATPADILPGDSHWLKDSVIAVKNPRHLTEGSLPDKAASNFKNGIKPSTSSKQKQQNDSQNEISDHIVVPTGESIFYEEAKKHLADMLKSNSQSDSHPTVQISKSLEGMLSLPHYNVSSPRSDHRGKCQTVLSSEEAEVCLVSAIDVEESTQERSKLQDDSESNAYCTSAAVDKQETVLEECDMEEHAQEGTKYASDKVDTIPVEGVGKLDCSKTICNLQCIPAEQDSPLPVSSDTEEILEGKEPVKIFMSSPESMIEKLEQQDPKTPEPRSPKLPDGCPVQSNEKKEQPSPVSVLDSFDEDDNSPECRTVKEYELHEDFHGTLHFPDDESGVKVFWEDKNARLDYIMLVLELSELCAEQNLEVWYLEDELISPCMFEELQNQGDQIDDMKFLFDCICEALTQIQERYFRLSSWLSFVKHDIRTPPVGEDLISEVDKYVDGYLKCSFPSTLEQIIKRDLEVQAWMDIRSKTEEIVVEIWEFLLDELIDEAVFDLWN</sequence>
<evidence type="ECO:0000313" key="5">
    <source>
        <dbReference type="Proteomes" id="UP000032180"/>
    </source>
</evidence>
<evidence type="ECO:0008006" key="6">
    <source>
        <dbReference type="Google" id="ProtNLM"/>
    </source>
</evidence>
<dbReference type="EnsemblPlants" id="LPERR10G13720.2">
    <property type="protein sequence ID" value="LPERR10G13720.2"/>
    <property type="gene ID" value="LPERR10G13720"/>
</dbReference>
<evidence type="ECO:0000256" key="1">
    <source>
        <dbReference type="SAM" id="MobiDB-lite"/>
    </source>
</evidence>
<dbReference type="HOGENOM" id="CLU_014707_1_0_1"/>
<feature type="region of interest" description="Disordered" evidence="1">
    <location>
        <begin position="664"/>
        <end position="711"/>
    </location>
</feature>
<dbReference type="PANTHER" id="PTHR47857">
    <property type="entry name" value="EXPRESSED PROTEIN-RELATED"/>
    <property type="match status" value="1"/>
</dbReference>
<dbReference type="Pfam" id="PF14309">
    <property type="entry name" value="DUF4378"/>
    <property type="match status" value="1"/>
</dbReference>
<dbReference type="InterPro" id="IPR022212">
    <property type="entry name" value="DUF3741"/>
</dbReference>
<reference evidence="4" key="3">
    <citation type="submission" date="2015-04" db="UniProtKB">
        <authorList>
            <consortium name="EnsemblPlants"/>
        </authorList>
    </citation>
    <scope>IDENTIFICATION</scope>
</reference>
<dbReference type="AlphaFoldDB" id="A0A0D9XM69"/>
<name>A0A0D9XM69_9ORYZ</name>
<evidence type="ECO:0000313" key="4">
    <source>
        <dbReference type="EnsemblPlants" id="LPERR10G13720.1"/>
    </source>
</evidence>
<evidence type="ECO:0000259" key="2">
    <source>
        <dbReference type="Pfam" id="PF12552"/>
    </source>
</evidence>
<protein>
    <recommendedName>
        <fullName evidence="6">DUF4378 domain-containing protein</fullName>
    </recommendedName>
</protein>
<dbReference type="Gramene" id="LPERR10G13720.1">
    <property type="protein sequence ID" value="LPERR10G13720.1"/>
    <property type="gene ID" value="LPERR10G13720"/>
</dbReference>
<organism evidence="4 5">
    <name type="scientific">Leersia perrieri</name>
    <dbReference type="NCBI Taxonomy" id="77586"/>
    <lineage>
        <taxon>Eukaryota</taxon>
        <taxon>Viridiplantae</taxon>
        <taxon>Streptophyta</taxon>
        <taxon>Embryophyta</taxon>
        <taxon>Tracheophyta</taxon>
        <taxon>Spermatophyta</taxon>
        <taxon>Magnoliopsida</taxon>
        <taxon>Liliopsida</taxon>
        <taxon>Poales</taxon>
        <taxon>Poaceae</taxon>
        <taxon>BOP clade</taxon>
        <taxon>Oryzoideae</taxon>
        <taxon>Oryzeae</taxon>
        <taxon>Oryzinae</taxon>
        <taxon>Leersia</taxon>
    </lineage>
</organism>
<feature type="domain" description="DUF3741" evidence="2">
    <location>
        <begin position="232"/>
        <end position="265"/>
    </location>
</feature>
<feature type="compositionally biased region" description="Basic and acidic residues" evidence="1">
    <location>
        <begin position="53"/>
        <end position="63"/>
    </location>
</feature>
<keyword evidence="5" id="KW-1185">Reference proteome</keyword>
<dbReference type="eggNOG" id="ENOG502QV0Y">
    <property type="taxonomic scope" value="Eukaryota"/>
</dbReference>
<accession>A0A0D9XM69</accession>
<reference evidence="4 5" key="1">
    <citation type="submission" date="2012-08" db="EMBL/GenBank/DDBJ databases">
        <title>Oryza genome evolution.</title>
        <authorList>
            <person name="Wing R.A."/>
        </authorList>
    </citation>
    <scope>NUCLEOTIDE SEQUENCE</scope>
</reference>
<feature type="domain" description="DUF4378" evidence="3">
    <location>
        <begin position="750"/>
        <end position="895"/>
    </location>
</feature>
<dbReference type="STRING" id="77586.A0A0D9XM69"/>
<feature type="region of interest" description="Disordered" evidence="1">
    <location>
        <begin position="349"/>
        <end position="385"/>
    </location>
</feature>
<evidence type="ECO:0000259" key="3">
    <source>
        <dbReference type="Pfam" id="PF14309"/>
    </source>
</evidence>
<feature type="compositionally biased region" description="Low complexity" evidence="1">
    <location>
        <begin position="454"/>
        <end position="467"/>
    </location>
</feature>
<dbReference type="PANTHER" id="PTHR47857:SF3">
    <property type="entry name" value="EXPRESSED PROTEIN"/>
    <property type="match status" value="1"/>
</dbReference>
<proteinExistence type="predicted"/>
<feature type="region of interest" description="Disordered" evidence="1">
    <location>
        <begin position="435"/>
        <end position="471"/>
    </location>
</feature>
<feature type="compositionally biased region" description="Acidic residues" evidence="1">
    <location>
        <begin position="64"/>
        <end position="73"/>
    </location>
</feature>
<feature type="compositionally biased region" description="Basic and acidic residues" evidence="1">
    <location>
        <begin position="664"/>
        <end position="680"/>
    </location>
</feature>
<reference evidence="4 5" key="2">
    <citation type="submission" date="2013-12" db="EMBL/GenBank/DDBJ databases">
        <authorList>
            <person name="Yu Y."/>
            <person name="Lee S."/>
            <person name="de Baynast K."/>
            <person name="Wissotski M."/>
            <person name="Liu L."/>
            <person name="Talag J."/>
            <person name="Goicoechea J."/>
            <person name="Angelova A."/>
            <person name="Jetty R."/>
            <person name="Kudrna D."/>
            <person name="Golser W."/>
            <person name="Rivera L."/>
            <person name="Zhang J."/>
            <person name="Wing R."/>
        </authorList>
    </citation>
    <scope>NUCLEOTIDE SEQUENCE</scope>
</reference>
<dbReference type="InterPro" id="IPR025486">
    <property type="entry name" value="DUF4378"/>
</dbReference>
<feature type="region of interest" description="Disordered" evidence="1">
    <location>
        <begin position="53"/>
        <end position="79"/>
    </location>
</feature>
<dbReference type="Gramene" id="LPERR10G13720.2">
    <property type="protein sequence ID" value="LPERR10G13720.2"/>
    <property type="gene ID" value="LPERR10G13720"/>
</dbReference>
<dbReference type="Pfam" id="PF12552">
    <property type="entry name" value="DUF3741"/>
    <property type="match status" value="1"/>
</dbReference>